<keyword evidence="15" id="KW-1185">Reference proteome</keyword>
<dbReference type="Pfam" id="PF08345">
    <property type="entry name" value="YscJ_FliF_C"/>
    <property type="match status" value="1"/>
</dbReference>
<evidence type="ECO:0000256" key="3">
    <source>
        <dbReference type="ARBA" id="ARBA00007971"/>
    </source>
</evidence>
<feature type="compositionally biased region" description="Polar residues" evidence="10">
    <location>
        <begin position="326"/>
        <end position="341"/>
    </location>
</feature>
<dbReference type="EMBL" id="JAFBEB010000006">
    <property type="protein sequence ID" value="MBM7590629.1"/>
    <property type="molecule type" value="Genomic_DNA"/>
</dbReference>
<dbReference type="NCBIfam" id="TIGR00206">
    <property type="entry name" value="fliF"/>
    <property type="match status" value="1"/>
</dbReference>
<evidence type="ECO:0000259" key="13">
    <source>
        <dbReference type="Pfam" id="PF08345"/>
    </source>
</evidence>
<keyword evidence="14" id="KW-0966">Cell projection</keyword>
<evidence type="ECO:0000256" key="10">
    <source>
        <dbReference type="SAM" id="MobiDB-lite"/>
    </source>
</evidence>
<dbReference type="PANTHER" id="PTHR30046:SF0">
    <property type="entry name" value="FLAGELLAR M-RING PROTEIN"/>
    <property type="match status" value="1"/>
</dbReference>
<dbReference type="PANTHER" id="PTHR30046">
    <property type="entry name" value="FLAGELLAR M-RING PROTEIN"/>
    <property type="match status" value="1"/>
</dbReference>
<protein>
    <recommendedName>
        <fullName evidence="9">Flagellar M-ring protein</fullName>
    </recommendedName>
</protein>
<name>A0A939BUN5_9BACL</name>
<evidence type="ECO:0000259" key="12">
    <source>
        <dbReference type="Pfam" id="PF01514"/>
    </source>
</evidence>
<dbReference type="InterPro" id="IPR043427">
    <property type="entry name" value="YscJ/FliF"/>
</dbReference>
<keyword evidence="14" id="KW-0969">Cilium</keyword>
<keyword evidence="5 11" id="KW-0812">Transmembrane</keyword>
<dbReference type="Proteomes" id="UP000717624">
    <property type="component" value="Unassembled WGS sequence"/>
</dbReference>
<dbReference type="GO" id="GO:0003774">
    <property type="term" value="F:cytoskeletal motor activity"/>
    <property type="evidence" value="ECO:0007669"/>
    <property type="project" value="InterPro"/>
</dbReference>
<comment type="similarity">
    <text evidence="3 9">Belongs to the FliF family.</text>
</comment>
<dbReference type="InterPro" id="IPR045851">
    <property type="entry name" value="AMP-bd_C_sf"/>
</dbReference>
<feature type="region of interest" description="Disordered" evidence="10">
    <location>
        <begin position="308"/>
        <end position="343"/>
    </location>
</feature>
<keyword evidence="4" id="KW-1003">Cell membrane</keyword>
<evidence type="ECO:0000256" key="9">
    <source>
        <dbReference type="PIRNR" id="PIRNR004862"/>
    </source>
</evidence>
<reference evidence="14" key="1">
    <citation type="submission" date="2021-01" db="EMBL/GenBank/DDBJ databases">
        <title>Genomic Encyclopedia of Type Strains, Phase IV (KMG-IV): sequencing the most valuable type-strain genomes for metagenomic binning, comparative biology and taxonomic classification.</title>
        <authorList>
            <person name="Goeker M."/>
        </authorList>
    </citation>
    <scope>NUCLEOTIDE SEQUENCE</scope>
    <source>
        <strain evidence="14">DSM 25523</strain>
    </source>
</reference>
<dbReference type="Gene3D" id="3.30.300.30">
    <property type="match status" value="1"/>
</dbReference>
<evidence type="ECO:0000256" key="4">
    <source>
        <dbReference type="ARBA" id="ARBA00022475"/>
    </source>
</evidence>
<evidence type="ECO:0000256" key="8">
    <source>
        <dbReference type="ARBA" id="ARBA00023143"/>
    </source>
</evidence>
<gene>
    <name evidence="14" type="ORF">JOD01_002233</name>
</gene>
<feature type="transmembrane region" description="Helical" evidence="11">
    <location>
        <begin position="25"/>
        <end position="44"/>
    </location>
</feature>
<dbReference type="GO" id="GO:0009431">
    <property type="term" value="C:bacterial-type flagellum basal body, MS ring"/>
    <property type="evidence" value="ECO:0007669"/>
    <property type="project" value="InterPro"/>
</dbReference>
<feature type="transmembrane region" description="Helical" evidence="11">
    <location>
        <begin position="443"/>
        <end position="463"/>
    </location>
</feature>
<accession>A0A939BUN5</accession>
<evidence type="ECO:0000256" key="6">
    <source>
        <dbReference type="ARBA" id="ARBA00022989"/>
    </source>
</evidence>
<dbReference type="InterPro" id="IPR000067">
    <property type="entry name" value="FlgMring_FliF"/>
</dbReference>
<evidence type="ECO:0000256" key="11">
    <source>
        <dbReference type="SAM" id="Phobius"/>
    </source>
</evidence>
<sequence>MNERLLLYRDKLKEKWSGLSNKQRWMLIGASLFLLIALGLYIYISAQPVYKPLYNQGLTPKEVGEIKAELDKQQIPNRITQNGTSIEVPEAMAQDVIVDLAAQGIPSEAGINMELFGSNNLGMTDRQFAVMKKDALQQEVAKMLGKVDGVREAQVMISLPEENALGITSDPEQATASVIVNVEPGTRLNQEQIKALYYLVSRSVPKLPLENITITNQFSEMLTLDEQGGANGSLGTFEDQERIKKEAQESIQQNLYNLLGTIMGRDKVIVHTSVQMDFSQENRVENLVEAPDKENNEGLIISSQKLSETYSGQGAPPGGAAGTGQNDVASFPGTTSQGTQSDYEKINDVVNREVNRITRNITMSPYKIEDISINVGVEPPDGGQLDQQTLDNIRQVLRNVVRVTLSEKGVELTQQQLDDRIMVFPRTFSGKVADTTATNLNPWIYGAGALALLAIGTVAFLVYRRRRQAKQVAEEVPDLPQPQPFEVPELEITPDGDEYVVRKQLEKLARSKPDEFVVLLRTWLAED</sequence>
<proteinExistence type="inferred from homology"/>
<evidence type="ECO:0000313" key="14">
    <source>
        <dbReference type="EMBL" id="MBM7590629.1"/>
    </source>
</evidence>
<evidence type="ECO:0000313" key="15">
    <source>
        <dbReference type="Proteomes" id="UP000717624"/>
    </source>
</evidence>
<dbReference type="RefSeq" id="WP_204518365.1">
    <property type="nucleotide sequence ID" value="NZ_BAABIN010000002.1"/>
</dbReference>
<dbReference type="PRINTS" id="PR01009">
    <property type="entry name" value="FLGMRINGFLIF"/>
</dbReference>
<evidence type="ECO:0000256" key="1">
    <source>
        <dbReference type="ARBA" id="ARBA00004117"/>
    </source>
</evidence>
<dbReference type="InterPro" id="IPR013556">
    <property type="entry name" value="Flag_M-ring_C"/>
</dbReference>
<dbReference type="AlphaFoldDB" id="A0A939BUN5"/>
<comment type="subcellular location">
    <subcellularLocation>
        <location evidence="1 9">Bacterial flagellum basal body</location>
    </subcellularLocation>
    <subcellularLocation>
        <location evidence="2">Cell membrane</location>
        <topology evidence="2">Multi-pass membrane protein</topology>
    </subcellularLocation>
</comment>
<organism evidence="14 15">
    <name type="scientific">Brevibacillus fulvus</name>
    <dbReference type="NCBI Taxonomy" id="1125967"/>
    <lineage>
        <taxon>Bacteria</taxon>
        <taxon>Bacillati</taxon>
        <taxon>Bacillota</taxon>
        <taxon>Bacilli</taxon>
        <taxon>Bacillales</taxon>
        <taxon>Paenibacillaceae</taxon>
        <taxon>Brevibacillus</taxon>
    </lineage>
</organism>
<keyword evidence="8 9" id="KW-0975">Bacterial flagellum</keyword>
<evidence type="ECO:0000256" key="2">
    <source>
        <dbReference type="ARBA" id="ARBA00004651"/>
    </source>
</evidence>
<evidence type="ECO:0000256" key="7">
    <source>
        <dbReference type="ARBA" id="ARBA00023136"/>
    </source>
</evidence>
<comment type="caution">
    <text evidence="14">The sequence shown here is derived from an EMBL/GenBank/DDBJ whole genome shotgun (WGS) entry which is preliminary data.</text>
</comment>
<comment type="function">
    <text evidence="9">The M ring may be actively involved in energy transduction.</text>
</comment>
<keyword evidence="7 11" id="KW-0472">Membrane</keyword>
<keyword evidence="14" id="KW-0282">Flagellum</keyword>
<dbReference type="GO" id="GO:0071973">
    <property type="term" value="P:bacterial-type flagellum-dependent cell motility"/>
    <property type="evidence" value="ECO:0007669"/>
    <property type="project" value="InterPro"/>
</dbReference>
<evidence type="ECO:0000256" key="5">
    <source>
        <dbReference type="ARBA" id="ARBA00022692"/>
    </source>
</evidence>
<keyword evidence="6 11" id="KW-1133">Transmembrane helix</keyword>
<feature type="domain" description="Flagellar M-ring C-terminal" evidence="13">
    <location>
        <begin position="259"/>
        <end position="400"/>
    </location>
</feature>
<dbReference type="GO" id="GO:0005886">
    <property type="term" value="C:plasma membrane"/>
    <property type="evidence" value="ECO:0007669"/>
    <property type="project" value="UniProtKB-SubCell"/>
</dbReference>
<dbReference type="PIRSF" id="PIRSF004862">
    <property type="entry name" value="FliF"/>
    <property type="match status" value="1"/>
</dbReference>
<feature type="domain" description="Flagellar M-ring N-terminal" evidence="12">
    <location>
        <begin position="46"/>
        <end position="223"/>
    </location>
</feature>
<dbReference type="InterPro" id="IPR006182">
    <property type="entry name" value="FliF_N_dom"/>
</dbReference>
<dbReference type="Pfam" id="PF01514">
    <property type="entry name" value="YscJ_FliF"/>
    <property type="match status" value="1"/>
</dbReference>